<reference evidence="1 2" key="1">
    <citation type="journal article" date="2018" name="Sci. Rep.">
        <title>Characterisation of pathogen-specific regions and novel effector candidates in Fusarium oxysporum f. sp. cepae.</title>
        <authorList>
            <person name="Armitage A.D."/>
            <person name="Taylor A."/>
            <person name="Sobczyk M.K."/>
            <person name="Baxter L."/>
            <person name="Greenfield B.P."/>
            <person name="Bates H.J."/>
            <person name="Wilson F."/>
            <person name="Jackson A.C."/>
            <person name="Ott S."/>
            <person name="Harrison R.J."/>
            <person name="Clarkson J.P."/>
        </authorList>
    </citation>
    <scope>NUCLEOTIDE SEQUENCE [LARGE SCALE GENOMIC DNA]</scope>
    <source>
        <strain evidence="1 2">FoC_Fus2</strain>
    </source>
</reference>
<evidence type="ECO:0000313" key="2">
    <source>
        <dbReference type="Proteomes" id="UP000270866"/>
    </source>
</evidence>
<dbReference type="AlphaFoldDB" id="A0A3L6NKI2"/>
<dbReference type="EMBL" id="MRCU01000005">
    <property type="protein sequence ID" value="RKK17983.1"/>
    <property type="molecule type" value="Genomic_DNA"/>
</dbReference>
<proteinExistence type="predicted"/>
<protein>
    <submittedName>
        <fullName evidence="1">Uncharacterized protein</fullName>
    </submittedName>
</protein>
<comment type="caution">
    <text evidence="1">The sequence shown here is derived from an EMBL/GenBank/DDBJ whole genome shotgun (WGS) entry which is preliminary data.</text>
</comment>
<dbReference type="Proteomes" id="UP000270866">
    <property type="component" value="Unassembled WGS sequence"/>
</dbReference>
<accession>A0A3L6NKI2</accession>
<evidence type="ECO:0000313" key="1">
    <source>
        <dbReference type="EMBL" id="RKK17983.1"/>
    </source>
</evidence>
<sequence>MDYGPCVFIDLDDVKQSEGRYEALGGKTVNKRCPRSPKEKADVCRELSKCITRNGKTGLVLSFVDINDLFERAAVLGKSSVKYMVVDVIGTPFRTFEILQEEVRLEPVYYKGDVYILWDGEIPEDRVVHETGPIRLPGRFPLRRDST</sequence>
<organism evidence="1 2">
    <name type="scientific">Fusarium oxysporum f. sp. cepae</name>
    <dbReference type="NCBI Taxonomy" id="396571"/>
    <lineage>
        <taxon>Eukaryota</taxon>
        <taxon>Fungi</taxon>
        <taxon>Dikarya</taxon>
        <taxon>Ascomycota</taxon>
        <taxon>Pezizomycotina</taxon>
        <taxon>Sordariomycetes</taxon>
        <taxon>Hypocreomycetidae</taxon>
        <taxon>Hypocreales</taxon>
        <taxon>Nectriaceae</taxon>
        <taxon>Fusarium</taxon>
        <taxon>Fusarium oxysporum species complex</taxon>
    </lineage>
</organism>
<name>A0A3L6NKI2_FUSOX</name>
<gene>
    <name evidence="1" type="ORF">BFJ65_g8302</name>
</gene>